<reference evidence="1 2" key="1">
    <citation type="submission" date="2023-11" db="EMBL/GenBank/DDBJ databases">
        <authorList>
            <person name="Cook R."/>
            <person name="Crisci M."/>
            <person name="Pye H."/>
            <person name="Adriaenssens E."/>
            <person name="Santini J."/>
        </authorList>
    </citation>
    <scope>NUCLEOTIDE SEQUENCE [LARGE SCALE GENOMIC DNA]</scope>
    <source>
        <strain evidence="1">Lak_Megaphage_RVC_AP3_GC26</strain>
    </source>
</reference>
<keyword evidence="2" id="KW-1185">Reference proteome</keyword>
<protein>
    <submittedName>
        <fullName evidence="1">Uncharacterized protein</fullName>
    </submittedName>
</protein>
<evidence type="ECO:0000313" key="2">
    <source>
        <dbReference type="Proteomes" id="UP001348805"/>
    </source>
</evidence>
<organism evidence="1 2">
    <name type="scientific">phage Lak_Megaphage_RVC_AP3_GC26</name>
    <dbReference type="NCBI Taxonomy" id="3109225"/>
    <lineage>
        <taxon>Viruses</taxon>
        <taxon>Duplodnaviria</taxon>
        <taxon>Heunggongvirae</taxon>
        <taxon>Uroviricota</taxon>
        <taxon>Caudoviricetes</taxon>
        <taxon>Caudoviricetes code 15 clade</taxon>
    </lineage>
</organism>
<proteinExistence type="predicted"/>
<sequence>MNNIIKTDSIDNLNIELKLHILELNIAFAKREASYPKYPETYDNIVEEIKPGNYVIYGSLPCDTNNITYLQLLKFANCFVDKNGYVIKNRWGDDDNIRK</sequence>
<evidence type="ECO:0000313" key="1">
    <source>
        <dbReference type="EMBL" id="WQJ51199.1"/>
    </source>
</evidence>
<name>A0ABZ0YZF5_9CAUD</name>
<dbReference type="Proteomes" id="UP001348805">
    <property type="component" value="Segment"/>
</dbReference>
<dbReference type="EMBL" id="OR769219">
    <property type="protein sequence ID" value="WQJ51199.1"/>
    <property type="molecule type" value="Genomic_DNA"/>
</dbReference>
<accession>A0ABZ0YZF5</accession>